<proteinExistence type="predicted"/>
<dbReference type="RefSeq" id="YP_001497659.1">
    <property type="nucleotide sequence ID" value="NC_009898.1"/>
</dbReference>
<reference evidence="1 2" key="1">
    <citation type="journal article" date="2007" name="Virology">
        <title>Sequence and annotation of the 369-kb NY-2A and the 345-kb AR158 viruses that infect Chlorella NC64A.</title>
        <authorList>
            <person name="Fitzgerald L.A."/>
            <person name="Graves M.V."/>
            <person name="Li X."/>
            <person name="Feldblyum T."/>
            <person name="Nierman W.C."/>
            <person name="Van Etten J.L."/>
        </authorList>
    </citation>
    <scope>NUCLEOTIDE SEQUENCE [LARGE SCALE GENOMIC DNA]</scope>
    <source>
        <strain evidence="1 2">NY-2A</strain>
    </source>
</reference>
<dbReference type="GeneID" id="5659269"/>
<dbReference type="Proteomes" id="UP000202419">
    <property type="component" value="Segment"/>
</dbReference>
<gene>
    <name evidence="1" type="primary">B463L</name>
    <name evidence="1" type="ORF">NY2A_B463L</name>
</gene>
<evidence type="ECO:0000313" key="1">
    <source>
        <dbReference type="EMBL" id="ABT14862.1"/>
    </source>
</evidence>
<dbReference type="KEGG" id="vg:5659269"/>
<sequence>MNSVSEMQNRLTCKTSRQEFKPDVQIVIDNFRKQMSELKKKTDANESMFLTGSARPVPQCKQYHRIES</sequence>
<organismHost>
    <name type="scientific">Chlorella</name>
    <dbReference type="NCBI Taxonomy" id="3071"/>
</organismHost>
<dbReference type="EMBL" id="DQ491002">
    <property type="protein sequence ID" value="ABT14862.1"/>
    <property type="molecule type" value="Genomic_DNA"/>
</dbReference>
<organism evidence="1 2">
    <name type="scientific">Paramecium bursaria Chlorella virus NY2A</name>
    <name type="common">PBCV-NY2A</name>
    <dbReference type="NCBI Taxonomy" id="46021"/>
    <lineage>
        <taxon>Viruses</taxon>
        <taxon>Varidnaviria</taxon>
        <taxon>Bamfordvirae</taxon>
        <taxon>Nucleocytoviricota</taxon>
        <taxon>Megaviricetes</taxon>
        <taxon>Algavirales</taxon>
        <taxon>Phycodnaviridae</taxon>
        <taxon>Chlorovirus</taxon>
        <taxon>Chlorovirus americanus</taxon>
    </lineage>
</organism>
<name>A7IWY8_PBCVN</name>
<keyword evidence="2" id="KW-1185">Reference proteome</keyword>
<protein>
    <submittedName>
        <fullName evidence="1">Uncharacterized protein B463L</fullName>
    </submittedName>
</protein>
<evidence type="ECO:0000313" key="2">
    <source>
        <dbReference type="Proteomes" id="UP000202419"/>
    </source>
</evidence>
<accession>A7IWY8</accession>